<accession>A0ABN1H9N6</accession>
<evidence type="ECO:0000313" key="2">
    <source>
        <dbReference type="Proteomes" id="UP001500957"/>
    </source>
</evidence>
<comment type="caution">
    <text evidence="1">The sequence shown here is derived from an EMBL/GenBank/DDBJ whole genome shotgun (WGS) entry which is preliminary data.</text>
</comment>
<gene>
    <name evidence="1" type="ORF">GCM10009547_43200</name>
</gene>
<evidence type="ECO:0000313" key="1">
    <source>
        <dbReference type="EMBL" id="GAA0634515.1"/>
    </source>
</evidence>
<dbReference type="EMBL" id="BAAAHE010000047">
    <property type="protein sequence ID" value="GAA0634515.1"/>
    <property type="molecule type" value="Genomic_DNA"/>
</dbReference>
<proteinExistence type="predicted"/>
<name>A0ABN1H9N6_9ACTN</name>
<dbReference type="RefSeq" id="WP_344608698.1">
    <property type="nucleotide sequence ID" value="NZ_BAAAHE010000047.1"/>
</dbReference>
<reference evidence="1 2" key="1">
    <citation type="journal article" date="2019" name="Int. J. Syst. Evol. Microbiol.">
        <title>The Global Catalogue of Microorganisms (GCM) 10K type strain sequencing project: providing services to taxonomists for standard genome sequencing and annotation.</title>
        <authorList>
            <consortium name="The Broad Institute Genomics Platform"/>
            <consortium name="The Broad Institute Genome Sequencing Center for Infectious Disease"/>
            <person name="Wu L."/>
            <person name="Ma J."/>
        </authorList>
    </citation>
    <scope>NUCLEOTIDE SEQUENCE [LARGE SCALE GENOMIC DNA]</scope>
    <source>
        <strain evidence="1 2">JCM 10671</strain>
    </source>
</reference>
<protein>
    <submittedName>
        <fullName evidence="1">Uncharacterized protein</fullName>
    </submittedName>
</protein>
<dbReference type="Proteomes" id="UP001500957">
    <property type="component" value="Unassembled WGS sequence"/>
</dbReference>
<organism evidence="1 2">
    <name type="scientific">Sporichthya brevicatena</name>
    <dbReference type="NCBI Taxonomy" id="171442"/>
    <lineage>
        <taxon>Bacteria</taxon>
        <taxon>Bacillati</taxon>
        <taxon>Actinomycetota</taxon>
        <taxon>Actinomycetes</taxon>
        <taxon>Sporichthyales</taxon>
        <taxon>Sporichthyaceae</taxon>
        <taxon>Sporichthya</taxon>
    </lineage>
</organism>
<sequence length="76" mass="8148">MAGDLASLAANAQLRAEIQAYVDEVNGSLSKVEQVKRFAVLPGFWAAGSDELTPTMEVRGRVVAAKYSDVVESLYS</sequence>
<keyword evidence="2" id="KW-1185">Reference proteome</keyword>